<gene>
    <name evidence="2" type="ORF">N7494_005231</name>
</gene>
<proteinExistence type="predicted"/>
<keyword evidence="3" id="KW-1185">Reference proteome</keyword>
<dbReference type="AlphaFoldDB" id="A0AAD6CXT4"/>
<feature type="region of interest" description="Disordered" evidence="1">
    <location>
        <begin position="142"/>
        <end position="163"/>
    </location>
</feature>
<dbReference type="EMBL" id="JAQIZZ010000004">
    <property type="protein sequence ID" value="KAJ5543952.1"/>
    <property type="molecule type" value="Genomic_DNA"/>
</dbReference>
<evidence type="ECO:0000256" key="1">
    <source>
        <dbReference type="SAM" id="MobiDB-lite"/>
    </source>
</evidence>
<protein>
    <submittedName>
        <fullName evidence="2">Uncharacterized protein</fullName>
    </submittedName>
</protein>
<comment type="caution">
    <text evidence="2">The sequence shown here is derived from an EMBL/GenBank/DDBJ whole genome shotgun (WGS) entry which is preliminary data.</text>
</comment>
<organism evidence="2 3">
    <name type="scientific">Penicillium frequentans</name>
    <dbReference type="NCBI Taxonomy" id="3151616"/>
    <lineage>
        <taxon>Eukaryota</taxon>
        <taxon>Fungi</taxon>
        <taxon>Dikarya</taxon>
        <taxon>Ascomycota</taxon>
        <taxon>Pezizomycotina</taxon>
        <taxon>Eurotiomycetes</taxon>
        <taxon>Eurotiomycetidae</taxon>
        <taxon>Eurotiales</taxon>
        <taxon>Aspergillaceae</taxon>
        <taxon>Penicillium</taxon>
    </lineage>
</organism>
<dbReference type="Proteomes" id="UP001220324">
    <property type="component" value="Unassembled WGS sequence"/>
</dbReference>
<name>A0AAD6CXT4_9EURO</name>
<feature type="region of interest" description="Disordered" evidence="1">
    <location>
        <begin position="213"/>
        <end position="236"/>
    </location>
</feature>
<sequence>MYEGYNLFQADPIPGEKASWTTVERTLLSMTQEDFGRKAQKRAKRISAAQQYQSLSEIRQAHVNQLIAERRSLNSAVEWSCVYAKEYEKPSEARNALRNDNEVVSMEVILMQRPYATKTHVRTPMGDLVDLGIHFGIRPTRKKRTSDGVDYGQFKSDMDGDTRHERAFSPQAYQDSQGHVLETDDEEDTLFSHCMTSEQDFPEDIISDLRHACQQPSRVQSESSHERQHSFHHHDSHFGSILEQRPIIAHSPLRGSTSGTLDHENAESRLAKRPSALLADSDVDGSYGSYRKRMCFDRMDKQEICDQLLAFGAQIEHLEHQMLNLQMEIRGFRDQSGCQLINQG</sequence>
<evidence type="ECO:0000313" key="2">
    <source>
        <dbReference type="EMBL" id="KAJ5543952.1"/>
    </source>
</evidence>
<accession>A0AAD6CXT4</accession>
<evidence type="ECO:0000313" key="3">
    <source>
        <dbReference type="Proteomes" id="UP001220324"/>
    </source>
</evidence>
<reference evidence="2 3" key="1">
    <citation type="journal article" date="2023" name="IMA Fungus">
        <title>Comparative genomic study of the Penicillium genus elucidates a diverse pangenome and 15 lateral gene transfer events.</title>
        <authorList>
            <person name="Petersen C."/>
            <person name="Sorensen T."/>
            <person name="Nielsen M.R."/>
            <person name="Sondergaard T.E."/>
            <person name="Sorensen J.L."/>
            <person name="Fitzpatrick D.A."/>
            <person name="Frisvad J.C."/>
            <person name="Nielsen K.L."/>
        </authorList>
    </citation>
    <scope>NUCLEOTIDE SEQUENCE [LARGE SCALE GENOMIC DNA]</scope>
    <source>
        <strain evidence="2 3">IBT 35679</strain>
    </source>
</reference>